<dbReference type="EMBL" id="LSSM01000683">
    <property type="protein sequence ID" value="OMJ28195.1"/>
    <property type="molecule type" value="Genomic_DNA"/>
</dbReference>
<evidence type="ECO:0000256" key="7">
    <source>
        <dbReference type="ARBA" id="ARBA00022927"/>
    </source>
</evidence>
<evidence type="ECO:0000313" key="12">
    <source>
        <dbReference type="Proteomes" id="UP000187429"/>
    </source>
</evidence>
<dbReference type="PANTHER" id="PTHR11024:SF3">
    <property type="entry name" value="NUCLEOPORIN SEH1"/>
    <property type="match status" value="1"/>
</dbReference>
<keyword evidence="4 10" id="KW-0853">WD repeat</keyword>
<organism evidence="11 12">
    <name type="scientific">Smittium culicis</name>
    <dbReference type="NCBI Taxonomy" id="133412"/>
    <lineage>
        <taxon>Eukaryota</taxon>
        <taxon>Fungi</taxon>
        <taxon>Fungi incertae sedis</taxon>
        <taxon>Zoopagomycota</taxon>
        <taxon>Kickxellomycotina</taxon>
        <taxon>Harpellomycetes</taxon>
        <taxon>Harpellales</taxon>
        <taxon>Legeriomycetaceae</taxon>
        <taxon>Smittium</taxon>
    </lineage>
</organism>
<comment type="subcellular location">
    <subcellularLocation>
        <location evidence="1">Nucleus</location>
        <location evidence="1">Nuclear pore complex</location>
    </subcellularLocation>
</comment>
<comment type="caution">
    <text evidence="11">The sequence shown here is derived from an EMBL/GenBank/DDBJ whole genome shotgun (WGS) entry which is preliminary data.</text>
</comment>
<evidence type="ECO:0000256" key="6">
    <source>
        <dbReference type="ARBA" id="ARBA00022816"/>
    </source>
</evidence>
<evidence type="ECO:0000256" key="4">
    <source>
        <dbReference type="ARBA" id="ARBA00022574"/>
    </source>
</evidence>
<keyword evidence="3" id="KW-0813">Transport</keyword>
<dbReference type="GO" id="GO:0051028">
    <property type="term" value="P:mRNA transport"/>
    <property type="evidence" value="ECO:0007669"/>
    <property type="project" value="UniProtKB-KW"/>
</dbReference>
<keyword evidence="7" id="KW-0653">Protein transport</keyword>
<keyword evidence="8" id="KW-0811">Translocation</keyword>
<feature type="repeat" description="WD" evidence="10">
    <location>
        <begin position="53"/>
        <end position="86"/>
    </location>
</feature>
<dbReference type="Gene3D" id="2.130.10.10">
    <property type="entry name" value="YVTN repeat-like/Quinoprotein amine dehydrogenase"/>
    <property type="match status" value="1"/>
</dbReference>
<dbReference type="GO" id="GO:0031080">
    <property type="term" value="C:nuclear pore outer ring"/>
    <property type="evidence" value="ECO:0007669"/>
    <property type="project" value="TreeGrafter"/>
</dbReference>
<dbReference type="PROSITE" id="PS50082">
    <property type="entry name" value="WD_REPEATS_2"/>
    <property type="match status" value="1"/>
</dbReference>
<dbReference type="GO" id="GO:0015031">
    <property type="term" value="P:protein transport"/>
    <property type="evidence" value="ECO:0007669"/>
    <property type="project" value="UniProtKB-KW"/>
</dbReference>
<dbReference type="InterPro" id="IPR037363">
    <property type="entry name" value="Sec13/Seh1_fam"/>
</dbReference>
<dbReference type="InterPro" id="IPR015943">
    <property type="entry name" value="WD40/YVTN_repeat-like_dom_sf"/>
</dbReference>
<keyword evidence="6" id="KW-0509">mRNA transport</keyword>
<dbReference type="GO" id="GO:1904263">
    <property type="term" value="P:positive regulation of TORC1 signaling"/>
    <property type="evidence" value="ECO:0007669"/>
    <property type="project" value="TreeGrafter"/>
</dbReference>
<evidence type="ECO:0000313" key="11">
    <source>
        <dbReference type="EMBL" id="OMJ28195.1"/>
    </source>
</evidence>
<dbReference type="AlphaFoldDB" id="A0A1R1YMZ5"/>
<dbReference type="GO" id="GO:0035859">
    <property type="term" value="C:Seh1-associated complex"/>
    <property type="evidence" value="ECO:0007669"/>
    <property type="project" value="TreeGrafter"/>
</dbReference>
<evidence type="ECO:0000256" key="3">
    <source>
        <dbReference type="ARBA" id="ARBA00022448"/>
    </source>
</evidence>
<evidence type="ECO:0000256" key="5">
    <source>
        <dbReference type="ARBA" id="ARBA00022737"/>
    </source>
</evidence>
<dbReference type="PROSITE" id="PS50294">
    <property type="entry name" value="WD_REPEATS_REGION"/>
    <property type="match status" value="1"/>
</dbReference>
<evidence type="ECO:0000256" key="1">
    <source>
        <dbReference type="ARBA" id="ARBA00004567"/>
    </source>
</evidence>
<dbReference type="SUPFAM" id="SSF50978">
    <property type="entry name" value="WD40 repeat-like"/>
    <property type="match status" value="1"/>
</dbReference>
<comment type="similarity">
    <text evidence="2">Belongs to the WD repeat SEC13 family.</text>
</comment>
<dbReference type="InterPro" id="IPR036322">
    <property type="entry name" value="WD40_repeat_dom_sf"/>
</dbReference>
<gene>
    <name evidence="11" type="ORF">AYI69_g2338</name>
</gene>
<reference evidence="12" key="1">
    <citation type="submission" date="2017-01" db="EMBL/GenBank/DDBJ databases">
        <authorList>
            <person name="Wang Y."/>
            <person name="White M."/>
            <person name="Kvist S."/>
            <person name="Moncalvo J.-M."/>
        </authorList>
    </citation>
    <scope>NUCLEOTIDE SEQUENCE [LARGE SCALE GENOMIC DNA]</scope>
    <source>
        <strain evidence="12">ID-206-W2</strain>
    </source>
</reference>
<evidence type="ECO:0000256" key="8">
    <source>
        <dbReference type="ARBA" id="ARBA00023132"/>
    </source>
</evidence>
<sequence>MKEKQLSIDHHDLIHDIEYNYYGTRIATCSSDKKIKVYDWNSETNSWELNDQWRAHNSAVVCISWSHPEYGEILASSSLDRGVRIWIEQKNQRKNSGMRWACGAVLSDSIATVHKISFGPEYMGLTLAAASSDGKVRIYSPSQSINLQNWTISSIINAIPGGATDSDGPLCFSWCDSQLSPFTMAAVGCNKINYIMVFMYIKTRWVYAFEVSKCNSNILSIHWVPQMGRSFHTIVAGFADGFVRIYQIWLNKESDLESESLFYLSPKNGSLIPRTSGLIDGNNSLVSDDSDIRHTTLEPSDTINAPNATTDQSVLRHSNTFSSANSDVFPEFNKDSFPPLISSIPSTGTNNTTNINNNKNYNTSILGQSAQPEDYSDISNMFSLARIELVMEENQHNGLPVRKVKSNATGSVLVSCGDDGTTKLWKRSFNSKWECNGIISAEE</sequence>
<keyword evidence="8" id="KW-0906">Nuclear pore complex</keyword>
<dbReference type="InterPro" id="IPR001680">
    <property type="entry name" value="WD40_rpt"/>
</dbReference>
<keyword evidence="5" id="KW-0677">Repeat</keyword>
<dbReference type="PANTHER" id="PTHR11024">
    <property type="entry name" value="NUCLEAR PORE COMPLEX PROTEIN SEC13 / SEH1 FAMILY MEMBER"/>
    <property type="match status" value="1"/>
</dbReference>
<dbReference type="OrthoDB" id="5566198at2759"/>
<evidence type="ECO:0000256" key="10">
    <source>
        <dbReference type="PROSITE-ProRule" id="PRU00221"/>
    </source>
</evidence>
<evidence type="ECO:0000256" key="2">
    <source>
        <dbReference type="ARBA" id="ARBA00010102"/>
    </source>
</evidence>
<dbReference type="Pfam" id="PF00400">
    <property type="entry name" value="WD40"/>
    <property type="match status" value="3"/>
</dbReference>
<proteinExistence type="inferred from homology"/>
<keyword evidence="12" id="KW-1185">Reference proteome</keyword>
<dbReference type="SMART" id="SM00320">
    <property type="entry name" value="WD40"/>
    <property type="match status" value="4"/>
</dbReference>
<dbReference type="GO" id="GO:0005198">
    <property type="term" value="F:structural molecule activity"/>
    <property type="evidence" value="ECO:0007669"/>
    <property type="project" value="InterPro"/>
</dbReference>
<dbReference type="Proteomes" id="UP000187429">
    <property type="component" value="Unassembled WGS sequence"/>
</dbReference>
<protein>
    <submittedName>
        <fullName evidence="11">Nucleoporin SEH1</fullName>
    </submittedName>
</protein>
<keyword evidence="9" id="KW-0539">Nucleus</keyword>
<evidence type="ECO:0000256" key="9">
    <source>
        <dbReference type="ARBA" id="ARBA00023242"/>
    </source>
</evidence>
<dbReference type="GO" id="GO:0034198">
    <property type="term" value="P:cellular response to amino acid starvation"/>
    <property type="evidence" value="ECO:0007669"/>
    <property type="project" value="TreeGrafter"/>
</dbReference>
<accession>A0A1R1YMZ5</accession>
<name>A0A1R1YMZ5_9FUNG</name>